<dbReference type="Proteomes" id="UP001217776">
    <property type="component" value="Unassembled WGS sequence"/>
</dbReference>
<dbReference type="InterPro" id="IPR032509">
    <property type="entry name" value="DUF4973"/>
</dbReference>
<evidence type="ECO:0000313" key="10">
    <source>
        <dbReference type="Proteomes" id="UP000436858"/>
    </source>
</evidence>
<organism evidence="3 11">
    <name type="scientific">Bacteroides thetaiotaomicron</name>
    <dbReference type="NCBI Taxonomy" id="818"/>
    <lineage>
        <taxon>Bacteria</taxon>
        <taxon>Pseudomonadati</taxon>
        <taxon>Bacteroidota</taxon>
        <taxon>Bacteroidia</taxon>
        <taxon>Bacteroidales</taxon>
        <taxon>Bacteroidaceae</taxon>
        <taxon>Bacteroides</taxon>
    </lineage>
</organism>
<evidence type="ECO:0000313" key="8">
    <source>
        <dbReference type="EMBL" id="UYU70131.1"/>
    </source>
</evidence>
<name>A0A0P0EXH0_BACT4</name>
<dbReference type="AlphaFoldDB" id="A0A0P0EXH0"/>
<accession>A0A0P0EXH0</accession>
<dbReference type="Gene3D" id="2.60.40.1740">
    <property type="entry name" value="hypothetical protein (bacova_03559)"/>
    <property type="match status" value="1"/>
</dbReference>
<evidence type="ECO:0000259" key="2">
    <source>
        <dbReference type="Pfam" id="PF16343"/>
    </source>
</evidence>
<dbReference type="GeneID" id="60924673"/>
<dbReference type="EMBL" id="JAGZEE010000053">
    <property type="protein sequence ID" value="MBS5413426.1"/>
    <property type="molecule type" value="Genomic_DNA"/>
</dbReference>
<evidence type="ECO:0000313" key="6">
    <source>
        <dbReference type="EMBL" id="MDC2238234.1"/>
    </source>
</evidence>
<reference evidence="6" key="5">
    <citation type="submission" date="2022-10" db="EMBL/GenBank/DDBJ databases">
        <title>Human gut microbiome strain richness.</title>
        <authorList>
            <person name="Chen-Liaw A."/>
        </authorList>
    </citation>
    <scope>NUCLEOTIDE SEQUENCE</scope>
    <source>
        <strain evidence="6">1001283st1_A3_1001283B150304_161114</strain>
    </source>
</reference>
<evidence type="ECO:0000313" key="4">
    <source>
        <dbReference type="EMBL" id="KAB4470455.1"/>
    </source>
</evidence>
<dbReference type="Pfam" id="PF16343">
    <property type="entry name" value="DUF4973"/>
    <property type="match status" value="1"/>
</dbReference>
<proteinExistence type="predicted"/>
<reference evidence="7 9" key="1">
    <citation type="submission" date="2018-08" db="EMBL/GenBank/DDBJ databases">
        <title>A genome reference for cultivated species of the human gut microbiota.</title>
        <authorList>
            <person name="Zou Y."/>
            <person name="Xue W."/>
            <person name="Luo G."/>
        </authorList>
    </citation>
    <scope>NUCLEOTIDE SEQUENCE [LARGE SCALE GENOMIC DNA]</scope>
    <source>
        <strain evidence="7 9">AM30-26</strain>
    </source>
</reference>
<reference evidence="5" key="3">
    <citation type="submission" date="2021-02" db="EMBL/GenBank/DDBJ databases">
        <title>Infant gut strain persistence is associated with maternal origin, phylogeny, and functional potential including surface adhesion and iron acquisition.</title>
        <authorList>
            <person name="Lou Y.C."/>
        </authorList>
    </citation>
    <scope>NUCLEOTIDE SEQUENCE</scope>
    <source>
        <strain evidence="5">L3_082_243G1_dasL3_082_243G1_maxbin2.maxbin.015s ta_sub</strain>
    </source>
</reference>
<dbReference type="EMBL" id="CP083681">
    <property type="protein sequence ID" value="UYU70131.1"/>
    <property type="molecule type" value="Genomic_DNA"/>
</dbReference>
<dbReference type="KEGG" id="btho:Btheta7330_04801"/>
<feature type="domain" description="BT-3044-like C-terminal" evidence="1">
    <location>
        <begin position="165"/>
        <end position="322"/>
    </location>
</feature>
<dbReference type="EMBL" id="JAQNVG010000045">
    <property type="protein sequence ID" value="MDC2238234.1"/>
    <property type="molecule type" value="Genomic_DNA"/>
</dbReference>
<dbReference type="PROSITE" id="PS51257">
    <property type="entry name" value="PROKAR_LIPOPROTEIN"/>
    <property type="match status" value="1"/>
</dbReference>
<dbReference type="Proteomes" id="UP000782901">
    <property type="component" value="Unassembled WGS sequence"/>
</dbReference>
<evidence type="ECO:0000313" key="5">
    <source>
        <dbReference type="EMBL" id="MBS5413426.1"/>
    </source>
</evidence>
<dbReference type="Pfam" id="PF14274">
    <property type="entry name" value="BT_3044-like_C"/>
    <property type="match status" value="1"/>
</dbReference>
<protein>
    <submittedName>
        <fullName evidence="3">DUF4973 domain-containing protein</fullName>
    </submittedName>
</protein>
<dbReference type="EMBL" id="WCRY01000048">
    <property type="protein sequence ID" value="KAB4470455.1"/>
    <property type="molecule type" value="Genomic_DNA"/>
</dbReference>
<dbReference type="Proteomes" id="UP001156216">
    <property type="component" value="Chromosome"/>
</dbReference>
<dbReference type="EMBL" id="QSJP01000053">
    <property type="protein sequence ID" value="RHD78752.1"/>
    <property type="molecule type" value="Genomic_DNA"/>
</dbReference>
<dbReference type="InterPro" id="IPR025371">
    <property type="entry name" value="BT_3044-like_C"/>
</dbReference>
<evidence type="ECO:0000259" key="1">
    <source>
        <dbReference type="Pfam" id="PF14274"/>
    </source>
</evidence>
<accession>C6IUG7</accession>
<evidence type="ECO:0000313" key="3">
    <source>
        <dbReference type="EMBL" id="KAB4447373.1"/>
    </source>
</evidence>
<reference evidence="10 11" key="2">
    <citation type="journal article" date="2019" name="Nat. Med.">
        <title>A library of human gut bacterial isolates paired with longitudinal multiomics data enables mechanistic microbiome research.</title>
        <authorList>
            <person name="Poyet M."/>
            <person name="Groussin M."/>
            <person name="Gibbons S.M."/>
            <person name="Avila-Pacheco J."/>
            <person name="Jiang X."/>
            <person name="Kearney S.M."/>
            <person name="Perrotta A.R."/>
            <person name="Berdy B."/>
            <person name="Zhao S."/>
            <person name="Lieberman T.D."/>
            <person name="Swanson P.K."/>
            <person name="Smith M."/>
            <person name="Roesemann S."/>
            <person name="Alexander J.E."/>
            <person name="Rich S.A."/>
            <person name="Livny J."/>
            <person name="Vlamakis H."/>
            <person name="Clish C."/>
            <person name="Bullock K."/>
            <person name="Deik A."/>
            <person name="Scott J."/>
            <person name="Pierce K.A."/>
            <person name="Xavier R.J."/>
            <person name="Alm E.J."/>
        </authorList>
    </citation>
    <scope>NUCLEOTIDE SEQUENCE [LARGE SCALE GENOMIC DNA]</scope>
    <source>
        <strain evidence="4 10">BIOML-A162</strain>
        <strain evidence="3 11">BIOML-A165</strain>
    </source>
</reference>
<dbReference type="Proteomes" id="UP000460317">
    <property type="component" value="Unassembled WGS sequence"/>
</dbReference>
<evidence type="ECO:0000313" key="11">
    <source>
        <dbReference type="Proteomes" id="UP000460317"/>
    </source>
</evidence>
<dbReference type="EMBL" id="WCSB01000044">
    <property type="protein sequence ID" value="KAB4447373.1"/>
    <property type="molecule type" value="Genomic_DNA"/>
</dbReference>
<evidence type="ECO:0000313" key="9">
    <source>
        <dbReference type="Proteomes" id="UP000284785"/>
    </source>
</evidence>
<dbReference type="RefSeq" id="WP_008767671.1">
    <property type="nucleotide sequence ID" value="NZ_BAABXH010000005.1"/>
</dbReference>
<dbReference type="Proteomes" id="UP000436858">
    <property type="component" value="Unassembled WGS sequence"/>
</dbReference>
<evidence type="ECO:0000313" key="7">
    <source>
        <dbReference type="EMBL" id="RHD78752.1"/>
    </source>
</evidence>
<sequence length="345" mass="39620">MKKIYTYLMMLTVSALIISCNEEWSGEQYEHYISFKAPINSDGVSRINVRYKANEATTYQVPLIVSGTTLNDKNYTVRIGLDPDTLVVLNKERYSTRIDLYYQVLPATFYSLPETVEIKAGENTALLPIDFKLNNIDLSEKWVLPLTVEESSDGSYTPNYRKHYRKALLRVMPFNDYSGNYSAVNYKCYIKGAESEAPFVKNYVMTYVVDDQSLFFYAGIIDETRVDRKGYRILAKFINNDNGEIGNVELSPADSDNKMKFQIGKDDYGKEVTPTYSVTETMDPIRPYLKRKTIIIRNINYTYVDYTTIPGVETEYHVIGSLALERQINTQIPDEDQAIDWEAGN</sequence>
<gene>
    <name evidence="7" type="ORF">DW780_28430</name>
    <name evidence="4" type="ORF">GAN91_26345</name>
    <name evidence="3" type="ORF">GAN93_24100</name>
    <name evidence="5" type="ORF">KHY35_22400</name>
    <name evidence="8" type="ORF">KQP59_17865</name>
    <name evidence="6" type="ORF">PO127_21040</name>
</gene>
<dbReference type="Gene3D" id="2.40.128.440">
    <property type="entry name" value="Uncharacterised protein PF14274, DUF4361"/>
    <property type="match status" value="1"/>
</dbReference>
<reference evidence="8" key="4">
    <citation type="submission" date="2021-06" db="EMBL/GenBank/DDBJ databases">
        <title>Interrogation of the integrated mobile genetic elements in gut-associated Bacteroides with a consensus prediction approach.</title>
        <authorList>
            <person name="Campbell D.E."/>
            <person name="Leigh J.R."/>
            <person name="Kim T."/>
            <person name="England W."/>
            <person name="Whitaker R.J."/>
            <person name="Degnan P.H."/>
        </authorList>
    </citation>
    <scope>NUCLEOTIDE SEQUENCE</scope>
    <source>
        <strain evidence="8">VPI-BTDOT2</strain>
    </source>
</reference>
<feature type="domain" description="DUF4973" evidence="2">
    <location>
        <begin position="24"/>
        <end position="151"/>
    </location>
</feature>
<dbReference type="Proteomes" id="UP000284785">
    <property type="component" value="Unassembled WGS sequence"/>
</dbReference>